<gene>
    <name evidence="1" type="ORF">TRIP_B40348</name>
</gene>
<protein>
    <submittedName>
        <fullName evidence="1">Uncharacterized protein</fullName>
    </submittedName>
</protein>
<organism evidence="1">
    <name type="scientific">Uncultured Desulfatiglans sp</name>
    <dbReference type="NCBI Taxonomy" id="1748965"/>
    <lineage>
        <taxon>Bacteria</taxon>
        <taxon>Pseudomonadati</taxon>
        <taxon>Thermodesulfobacteriota</taxon>
        <taxon>Desulfobacteria</taxon>
        <taxon>Desulfatiglandales</taxon>
        <taxon>Desulfatiglandaceae</taxon>
        <taxon>Desulfatiglans</taxon>
        <taxon>environmental samples</taxon>
    </lineage>
</organism>
<dbReference type="EMBL" id="UPXX01000031">
    <property type="protein sequence ID" value="VBB46554.1"/>
    <property type="molecule type" value="Genomic_DNA"/>
</dbReference>
<reference evidence="1" key="1">
    <citation type="submission" date="2018-07" db="EMBL/GenBank/DDBJ databases">
        <authorList>
            <consortium name="Genoscope - CEA"/>
            <person name="William W."/>
        </authorList>
    </citation>
    <scope>NUCLEOTIDE SEQUENCE</scope>
    <source>
        <strain evidence="1">IK1</strain>
    </source>
</reference>
<dbReference type="AlphaFoldDB" id="A0A653AFV0"/>
<proteinExistence type="predicted"/>
<accession>A0A653AFV0</accession>
<evidence type="ECO:0000313" key="1">
    <source>
        <dbReference type="EMBL" id="VBB46554.1"/>
    </source>
</evidence>
<name>A0A653AFV0_UNCDX</name>
<sequence>MDSKKFGNVAVISLCRSNFLIPRLPYRSQTTQNCVQEHYNPLSVNLAFQEVNLNHNCPTMLLQRTAKRRAAARGTLGR</sequence>